<keyword evidence="1" id="KW-0472">Membrane</keyword>
<dbReference type="PANTHER" id="PTHR23416">
    <property type="entry name" value="SIALIC ACID SYNTHASE-RELATED"/>
    <property type="match status" value="1"/>
</dbReference>
<dbReference type="Proteomes" id="UP000297641">
    <property type="component" value="Unassembled WGS sequence"/>
</dbReference>
<sequence length="227" mass="24760">MIGKINKIVRKYSIVELISYALYSVYLICLQWIGTFFFRLKVIFWNIQIGTNSKVTGKFLFFKYPGSKINIGNNFTSISLSSRAMATSIFSPTCIKTLSDSSKILIGNGVGLNGTSITARSKTIKIGDHVMIAANVTIMDSDFHVVFPPEGRLTNPGYEFDAGIEIGENVWIGTRCTILKGVRIGKNSVIAAGSIVSKSIPENVVAGGIPAKVIRNLETTKKGSKRK</sequence>
<organism evidence="2 3">
    <name type="scientific">Leptospira bouyouniensis</name>
    <dbReference type="NCBI Taxonomy" id="2484911"/>
    <lineage>
        <taxon>Bacteria</taxon>
        <taxon>Pseudomonadati</taxon>
        <taxon>Spirochaetota</taxon>
        <taxon>Spirochaetia</taxon>
        <taxon>Leptospirales</taxon>
        <taxon>Leptospiraceae</taxon>
        <taxon>Leptospira</taxon>
    </lineage>
</organism>
<keyword evidence="2" id="KW-0808">Transferase</keyword>
<dbReference type="AlphaFoldDB" id="A0A7I0HNG1"/>
<dbReference type="Gene3D" id="2.160.10.10">
    <property type="entry name" value="Hexapeptide repeat proteins"/>
    <property type="match status" value="1"/>
</dbReference>
<name>A0A7I0HNG1_9LEPT</name>
<evidence type="ECO:0000256" key="1">
    <source>
        <dbReference type="SAM" id="Phobius"/>
    </source>
</evidence>
<proteinExistence type="predicted"/>
<protein>
    <submittedName>
        <fullName evidence="2">Acyltransferase</fullName>
    </submittedName>
</protein>
<evidence type="ECO:0000313" key="3">
    <source>
        <dbReference type="Proteomes" id="UP000297641"/>
    </source>
</evidence>
<dbReference type="GO" id="GO:0016746">
    <property type="term" value="F:acyltransferase activity"/>
    <property type="evidence" value="ECO:0007669"/>
    <property type="project" value="UniProtKB-KW"/>
</dbReference>
<dbReference type="CDD" id="cd04647">
    <property type="entry name" value="LbH_MAT_like"/>
    <property type="match status" value="1"/>
</dbReference>
<dbReference type="EMBL" id="RQFT01000015">
    <property type="protein sequence ID" value="TGL02332.1"/>
    <property type="molecule type" value="Genomic_DNA"/>
</dbReference>
<feature type="transmembrane region" description="Helical" evidence="1">
    <location>
        <begin position="12"/>
        <end position="33"/>
    </location>
</feature>
<accession>A0A7I0HNG1</accession>
<dbReference type="Pfam" id="PF00132">
    <property type="entry name" value="Hexapep"/>
    <property type="match status" value="1"/>
</dbReference>
<reference evidence="2 3" key="1">
    <citation type="journal article" date="2019" name="PLoS Negl. Trop. Dis.">
        <title>Revisiting the worldwide diversity of Leptospira species in the environment.</title>
        <authorList>
            <person name="Vincent A.T."/>
            <person name="Schiettekatte O."/>
            <person name="Bourhy P."/>
            <person name="Veyrier F.J."/>
            <person name="Picardeau M."/>
        </authorList>
    </citation>
    <scope>NUCLEOTIDE SEQUENCE [LARGE SCALE GENOMIC DNA]</scope>
    <source>
        <strain evidence="2 3">201800273</strain>
    </source>
</reference>
<dbReference type="InterPro" id="IPR051159">
    <property type="entry name" value="Hexapeptide_acetyltransf"/>
</dbReference>
<keyword evidence="2" id="KW-0012">Acyltransferase</keyword>
<keyword evidence="1" id="KW-1133">Transmembrane helix</keyword>
<dbReference type="InterPro" id="IPR001451">
    <property type="entry name" value="Hexapep"/>
</dbReference>
<evidence type="ECO:0000313" key="2">
    <source>
        <dbReference type="EMBL" id="TGL02332.1"/>
    </source>
</evidence>
<comment type="caution">
    <text evidence="2">The sequence shown here is derived from an EMBL/GenBank/DDBJ whole genome shotgun (WGS) entry which is preliminary data.</text>
</comment>
<dbReference type="RefSeq" id="WP_135771979.1">
    <property type="nucleotide sequence ID" value="NZ_RQFT01000015.1"/>
</dbReference>
<gene>
    <name evidence="2" type="ORF">EHQ43_18410</name>
</gene>
<dbReference type="SUPFAM" id="SSF51161">
    <property type="entry name" value="Trimeric LpxA-like enzymes"/>
    <property type="match status" value="1"/>
</dbReference>
<dbReference type="InterPro" id="IPR011004">
    <property type="entry name" value="Trimer_LpxA-like_sf"/>
</dbReference>
<keyword evidence="1" id="KW-0812">Transmembrane</keyword>